<accession>A0AAV4AVX8</accession>
<sequence>MVPARPHINGFITFLLTPMQQDLGDFDSLALYFGDPSGRIFTIAKFIMDNFINIRFGNVKFQRNFLQFHSSVDFDELINSRCVSVIVCCVLASRPWFILQTCSADFEPRTPLIDLGHRHCMFTVVFHYFSVYYGTFCPLCEQKTDNSSYF</sequence>
<evidence type="ECO:0000313" key="2">
    <source>
        <dbReference type="Proteomes" id="UP000735302"/>
    </source>
</evidence>
<gene>
    <name evidence="1" type="ORF">PoB_003769200</name>
</gene>
<reference evidence="1 2" key="1">
    <citation type="journal article" date="2021" name="Elife">
        <title>Chloroplast acquisition without the gene transfer in kleptoplastic sea slugs, Plakobranchus ocellatus.</title>
        <authorList>
            <person name="Maeda T."/>
            <person name="Takahashi S."/>
            <person name="Yoshida T."/>
            <person name="Shimamura S."/>
            <person name="Takaki Y."/>
            <person name="Nagai Y."/>
            <person name="Toyoda A."/>
            <person name="Suzuki Y."/>
            <person name="Arimoto A."/>
            <person name="Ishii H."/>
            <person name="Satoh N."/>
            <person name="Nishiyama T."/>
            <person name="Hasebe M."/>
            <person name="Maruyama T."/>
            <person name="Minagawa J."/>
            <person name="Obokata J."/>
            <person name="Shigenobu S."/>
        </authorList>
    </citation>
    <scope>NUCLEOTIDE SEQUENCE [LARGE SCALE GENOMIC DNA]</scope>
</reference>
<dbReference type="EMBL" id="BLXT01004229">
    <property type="protein sequence ID" value="GFO11187.1"/>
    <property type="molecule type" value="Genomic_DNA"/>
</dbReference>
<dbReference type="AlphaFoldDB" id="A0AAV4AVX8"/>
<comment type="caution">
    <text evidence="1">The sequence shown here is derived from an EMBL/GenBank/DDBJ whole genome shotgun (WGS) entry which is preliminary data.</text>
</comment>
<proteinExistence type="predicted"/>
<keyword evidence="2" id="KW-1185">Reference proteome</keyword>
<name>A0AAV4AVX8_9GAST</name>
<organism evidence="1 2">
    <name type="scientific">Plakobranchus ocellatus</name>
    <dbReference type="NCBI Taxonomy" id="259542"/>
    <lineage>
        <taxon>Eukaryota</taxon>
        <taxon>Metazoa</taxon>
        <taxon>Spiralia</taxon>
        <taxon>Lophotrochozoa</taxon>
        <taxon>Mollusca</taxon>
        <taxon>Gastropoda</taxon>
        <taxon>Heterobranchia</taxon>
        <taxon>Euthyneura</taxon>
        <taxon>Panpulmonata</taxon>
        <taxon>Sacoglossa</taxon>
        <taxon>Placobranchoidea</taxon>
        <taxon>Plakobranchidae</taxon>
        <taxon>Plakobranchus</taxon>
    </lineage>
</organism>
<protein>
    <submittedName>
        <fullName evidence="1">Uncharacterized protein</fullName>
    </submittedName>
</protein>
<evidence type="ECO:0000313" key="1">
    <source>
        <dbReference type="EMBL" id="GFO11187.1"/>
    </source>
</evidence>
<dbReference type="Proteomes" id="UP000735302">
    <property type="component" value="Unassembled WGS sequence"/>
</dbReference>